<feature type="transmembrane region" description="Helical" evidence="1">
    <location>
        <begin position="54"/>
        <end position="75"/>
    </location>
</feature>
<protein>
    <submittedName>
        <fullName evidence="2">Uncharacterized protein</fullName>
    </submittedName>
</protein>
<evidence type="ECO:0000256" key="1">
    <source>
        <dbReference type="SAM" id="Phobius"/>
    </source>
</evidence>
<feature type="transmembrane region" description="Helical" evidence="1">
    <location>
        <begin position="187"/>
        <end position="207"/>
    </location>
</feature>
<name>A0A5E8CKN8_9ZZZZ</name>
<organism evidence="2">
    <name type="scientific">seawater metagenome</name>
    <dbReference type="NCBI Taxonomy" id="1561972"/>
    <lineage>
        <taxon>unclassified sequences</taxon>
        <taxon>metagenomes</taxon>
        <taxon>ecological metagenomes</taxon>
    </lineage>
</organism>
<dbReference type="Gene3D" id="1.20.1260.100">
    <property type="entry name" value="TspO/MBR protein"/>
    <property type="match status" value="1"/>
</dbReference>
<dbReference type="PANTHER" id="PTHR33802:SF1">
    <property type="entry name" value="XK-RELATED PROTEIN"/>
    <property type="match status" value="1"/>
</dbReference>
<keyword evidence="1" id="KW-1133">Transmembrane helix</keyword>
<keyword evidence="1" id="KW-0472">Membrane</keyword>
<proteinExistence type="predicted"/>
<feature type="transmembrane region" description="Helical" evidence="1">
    <location>
        <begin position="117"/>
        <end position="143"/>
    </location>
</feature>
<dbReference type="EMBL" id="CABVLZ010000007">
    <property type="protein sequence ID" value="VVU95647.1"/>
    <property type="molecule type" value="Genomic_DNA"/>
</dbReference>
<keyword evidence="1" id="KW-0812">Transmembrane</keyword>
<feature type="transmembrane region" description="Helical" evidence="1">
    <location>
        <begin position="149"/>
        <end position="166"/>
    </location>
</feature>
<feature type="transmembrane region" description="Helical" evidence="1">
    <location>
        <begin position="87"/>
        <end position="105"/>
    </location>
</feature>
<sequence>MKSLKYLNIINTINLLLASYISQTTAFGGKTNKQVTEYIESKGKICLFPKNKAFAIWGLIYFLLILFSVVSLFSFNNISNLVNSKVSAFYFLSTVFTIAWLILFARRYKGRKCFQSLAAMTGILFSLGKIYISLAPLLPIFTFWQKLCYFYPFSIYFGWIIIAFILNLSYCLREGRIVKKYSRLERLLYLFFQLSTIFISALIVLLFKDYSVPAVFCWALYFIYQKSRNSITFTLLISNLLLLATIIL</sequence>
<accession>A0A5E8CKN8</accession>
<dbReference type="PANTHER" id="PTHR33802">
    <property type="entry name" value="SI:CH211-161H7.5-RELATED"/>
    <property type="match status" value="1"/>
</dbReference>
<reference evidence="2" key="1">
    <citation type="submission" date="2019-09" db="EMBL/GenBank/DDBJ databases">
        <authorList>
            <person name="Needham M D."/>
        </authorList>
    </citation>
    <scope>NUCLEOTIDE SEQUENCE</scope>
</reference>
<dbReference type="AlphaFoldDB" id="A0A5E8CKN8"/>
<gene>
    <name evidence="2" type="ORF">CPAV1605_1400</name>
</gene>
<feature type="transmembrane region" description="Helical" evidence="1">
    <location>
        <begin position="227"/>
        <end position="247"/>
    </location>
</feature>
<evidence type="ECO:0000313" key="2">
    <source>
        <dbReference type="EMBL" id="VVU95647.1"/>
    </source>
</evidence>
<dbReference type="InterPro" id="IPR038330">
    <property type="entry name" value="TspO/MBR-related_sf"/>
</dbReference>